<dbReference type="Pfam" id="PF01546">
    <property type="entry name" value="Peptidase_M20"/>
    <property type="match status" value="1"/>
</dbReference>
<dbReference type="SUPFAM" id="SSF53187">
    <property type="entry name" value="Zn-dependent exopeptidases"/>
    <property type="match status" value="1"/>
</dbReference>
<dbReference type="GO" id="GO:0016805">
    <property type="term" value="F:dipeptidase activity"/>
    <property type="evidence" value="ECO:0007669"/>
    <property type="project" value="InterPro"/>
</dbReference>
<keyword evidence="5" id="KW-1185">Reference proteome</keyword>
<accession>A0A9P5YEH2</accession>
<dbReference type="InterPro" id="IPR011650">
    <property type="entry name" value="Peptidase_M20_dimer"/>
</dbReference>
<dbReference type="InterPro" id="IPR017144">
    <property type="entry name" value="Xaa-Arg_dipeptidase"/>
</dbReference>
<gene>
    <name evidence="4" type="ORF">BDZ94DRAFT_1249760</name>
</gene>
<dbReference type="OrthoDB" id="6119954at2759"/>
<name>A0A9P5YEH2_9AGAR</name>
<dbReference type="Gene3D" id="3.30.70.360">
    <property type="match status" value="1"/>
</dbReference>
<dbReference type="PIRSF" id="PIRSF037226">
    <property type="entry name" value="Amidohydrolase_ACY1L2_prd"/>
    <property type="match status" value="1"/>
</dbReference>
<dbReference type="InterPro" id="IPR017439">
    <property type="entry name" value="Amidohydrolase"/>
</dbReference>
<sequence length="435" mass="47022">MSTCCHFTPVKGGRVWSPDDKAQPTPAAPGATDIYRPDILENIEETIKSLDSELRELSLNIHGHPEIKFEEHHAHDVLTAFMEKHGFAVTKHYHLDTAWLATFSHGTGGRTIGINSEMDALPGIGHACGHNLIAISGVGVAIAIKEALKKFSISAKIVLLGTPAEEGGSGKIMLLKANAYKGMDACLMCHPAPGPIGSVSLSSCLALERFIVEYTGHTAHAALSPWEGKNALDAAVLGYNNISALRQQIRPTHRVHGIFEGKDWAPNIIPDFARMICYVRAPTRAELQGTVKRVLPCFHAAALATGCEVKIKIDTGTYDIRQNKALGDEVANIVLNKYGTIDYEWGISSASTDFGNVSYELPSLHPGFAIPTIKDGGNHTPGFEKAAATIEAHNACLDVTKALAATGMRVLIDDEFMARVKETFEEDREARDNLV</sequence>
<evidence type="ECO:0000256" key="2">
    <source>
        <dbReference type="PIRNR" id="PIRNR037226"/>
    </source>
</evidence>
<dbReference type="CDD" id="cd05672">
    <property type="entry name" value="M20_ACY1L2-like"/>
    <property type="match status" value="1"/>
</dbReference>
<comment type="caution">
    <text evidence="4">The sequence shown here is derived from an EMBL/GenBank/DDBJ whole genome shotgun (WGS) entry which is preliminary data.</text>
</comment>
<dbReference type="Proteomes" id="UP000807353">
    <property type="component" value="Unassembled WGS sequence"/>
</dbReference>
<dbReference type="FunFam" id="3.30.70.360:FF:000004">
    <property type="entry name" value="Peptidase M20 domain-containing protein 2"/>
    <property type="match status" value="1"/>
</dbReference>
<dbReference type="InterPro" id="IPR052030">
    <property type="entry name" value="Peptidase_M20/M20A_hydrolases"/>
</dbReference>
<dbReference type="PANTHER" id="PTHR30575:SF0">
    <property type="entry name" value="XAA-ARG DIPEPTIDASE"/>
    <property type="match status" value="1"/>
</dbReference>
<dbReference type="Pfam" id="PF07687">
    <property type="entry name" value="M20_dimer"/>
    <property type="match status" value="1"/>
</dbReference>
<evidence type="ECO:0000313" key="4">
    <source>
        <dbReference type="EMBL" id="KAF9467174.1"/>
    </source>
</evidence>
<dbReference type="Gene3D" id="3.40.630.10">
    <property type="entry name" value="Zn peptidases"/>
    <property type="match status" value="1"/>
</dbReference>
<comment type="similarity">
    <text evidence="1 2">Belongs to the peptidase M20A family.</text>
</comment>
<dbReference type="EMBL" id="MU150238">
    <property type="protein sequence ID" value="KAF9467174.1"/>
    <property type="molecule type" value="Genomic_DNA"/>
</dbReference>
<reference evidence="4" key="1">
    <citation type="submission" date="2020-11" db="EMBL/GenBank/DDBJ databases">
        <authorList>
            <consortium name="DOE Joint Genome Institute"/>
            <person name="Ahrendt S."/>
            <person name="Riley R."/>
            <person name="Andreopoulos W."/>
            <person name="Labutti K."/>
            <person name="Pangilinan J."/>
            <person name="Ruiz-Duenas F.J."/>
            <person name="Barrasa J.M."/>
            <person name="Sanchez-Garcia M."/>
            <person name="Camarero S."/>
            <person name="Miyauchi S."/>
            <person name="Serrano A."/>
            <person name="Linde D."/>
            <person name="Babiker R."/>
            <person name="Drula E."/>
            <person name="Ayuso-Fernandez I."/>
            <person name="Pacheco R."/>
            <person name="Padilla G."/>
            <person name="Ferreira P."/>
            <person name="Barriuso J."/>
            <person name="Kellner H."/>
            <person name="Castanera R."/>
            <person name="Alfaro M."/>
            <person name="Ramirez L."/>
            <person name="Pisabarro A.G."/>
            <person name="Kuo A."/>
            <person name="Tritt A."/>
            <person name="Lipzen A."/>
            <person name="He G."/>
            <person name="Yan M."/>
            <person name="Ng V."/>
            <person name="Cullen D."/>
            <person name="Martin F."/>
            <person name="Rosso M.-N."/>
            <person name="Henrissat B."/>
            <person name="Hibbett D."/>
            <person name="Martinez A.T."/>
            <person name="Grigoriev I.V."/>
        </authorList>
    </citation>
    <scope>NUCLEOTIDE SEQUENCE</scope>
    <source>
        <strain evidence="4">CBS 247.69</strain>
    </source>
</reference>
<dbReference type="AlphaFoldDB" id="A0A9P5YEH2"/>
<protein>
    <recommendedName>
        <fullName evidence="2">Peptidase M20 domain-containing protein 2</fullName>
    </recommendedName>
</protein>
<proteinExistence type="inferred from homology"/>
<dbReference type="SUPFAM" id="SSF55031">
    <property type="entry name" value="Bacterial exopeptidase dimerisation domain"/>
    <property type="match status" value="1"/>
</dbReference>
<feature type="domain" description="Peptidase M20 dimerisation" evidence="3">
    <location>
        <begin position="211"/>
        <end position="293"/>
    </location>
</feature>
<dbReference type="PANTHER" id="PTHR30575">
    <property type="entry name" value="PEPTIDASE M20"/>
    <property type="match status" value="1"/>
</dbReference>
<dbReference type="InterPro" id="IPR036264">
    <property type="entry name" value="Bact_exopeptidase_dim_dom"/>
</dbReference>
<evidence type="ECO:0000313" key="5">
    <source>
        <dbReference type="Proteomes" id="UP000807353"/>
    </source>
</evidence>
<evidence type="ECO:0000259" key="3">
    <source>
        <dbReference type="Pfam" id="PF07687"/>
    </source>
</evidence>
<dbReference type="NCBIfam" id="TIGR01891">
    <property type="entry name" value="amidohydrolases"/>
    <property type="match status" value="1"/>
</dbReference>
<evidence type="ECO:0000256" key="1">
    <source>
        <dbReference type="ARBA" id="ARBA00006247"/>
    </source>
</evidence>
<dbReference type="InterPro" id="IPR002933">
    <property type="entry name" value="Peptidase_M20"/>
</dbReference>
<organism evidence="4 5">
    <name type="scientific">Collybia nuda</name>
    <dbReference type="NCBI Taxonomy" id="64659"/>
    <lineage>
        <taxon>Eukaryota</taxon>
        <taxon>Fungi</taxon>
        <taxon>Dikarya</taxon>
        <taxon>Basidiomycota</taxon>
        <taxon>Agaricomycotina</taxon>
        <taxon>Agaricomycetes</taxon>
        <taxon>Agaricomycetidae</taxon>
        <taxon>Agaricales</taxon>
        <taxon>Tricholomatineae</taxon>
        <taxon>Clitocybaceae</taxon>
        <taxon>Collybia</taxon>
    </lineage>
</organism>